<evidence type="ECO:0000256" key="2">
    <source>
        <dbReference type="ARBA" id="ARBA00022840"/>
    </source>
</evidence>
<evidence type="ECO:0000256" key="1">
    <source>
        <dbReference type="ARBA" id="ARBA00022741"/>
    </source>
</evidence>
<evidence type="ECO:0000256" key="4">
    <source>
        <dbReference type="SAM" id="MobiDB-lite"/>
    </source>
</evidence>
<proteinExistence type="predicted"/>
<dbReference type="GO" id="GO:0005524">
    <property type="term" value="F:ATP binding"/>
    <property type="evidence" value="ECO:0007669"/>
    <property type="project" value="UniProtKB-UniRule"/>
</dbReference>
<feature type="non-terminal residue" evidence="6">
    <location>
        <position position="1"/>
    </location>
</feature>
<dbReference type="AlphaFoldDB" id="A0A0L0NGS2"/>
<dbReference type="PROSITE" id="PS50011">
    <property type="entry name" value="PROTEIN_KINASE_DOM"/>
    <property type="match status" value="1"/>
</dbReference>
<evidence type="ECO:0000313" key="7">
    <source>
        <dbReference type="Proteomes" id="UP000036947"/>
    </source>
</evidence>
<keyword evidence="6" id="KW-0418">Kinase</keyword>
<evidence type="ECO:0000313" key="6">
    <source>
        <dbReference type="EMBL" id="KND93286.1"/>
    </source>
</evidence>
<keyword evidence="7" id="KW-1185">Reference proteome</keyword>
<dbReference type="Proteomes" id="UP000036947">
    <property type="component" value="Unassembled WGS sequence"/>
</dbReference>
<dbReference type="Gene3D" id="3.30.200.20">
    <property type="entry name" value="Phosphorylase Kinase, domain 1"/>
    <property type="match status" value="1"/>
</dbReference>
<dbReference type="GO" id="GO:0004672">
    <property type="term" value="F:protein kinase activity"/>
    <property type="evidence" value="ECO:0007669"/>
    <property type="project" value="InterPro"/>
</dbReference>
<keyword evidence="6" id="KW-0808">Transferase</keyword>
<organism evidence="6 7">
    <name type="scientific">Tolypocladium ophioglossoides (strain CBS 100239)</name>
    <name type="common">Snaketongue truffleclub</name>
    <name type="synonym">Elaphocordyceps ophioglossoides</name>
    <dbReference type="NCBI Taxonomy" id="1163406"/>
    <lineage>
        <taxon>Eukaryota</taxon>
        <taxon>Fungi</taxon>
        <taxon>Dikarya</taxon>
        <taxon>Ascomycota</taxon>
        <taxon>Pezizomycotina</taxon>
        <taxon>Sordariomycetes</taxon>
        <taxon>Hypocreomycetidae</taxon>
        <taxon>Hypocreales</taxon>
        <taxon>Ophiocordycipitaceae</taxon>
        <taxon>Tolypocladium</taxon>
    </lineage>
</organism>
<sequence length="624" mass="68823">LVGWTRIVASRRWQPGVRGEGARGLYSSLLLLLKPDPSPFPSSFATTKPSPHSGNATMARPVHPETLFHLEPVDAATEAVLQHQDNAPFVSTSSTGDPALEIGYHVSSRPRGGRVIARLGREADLVLPAKSISHVHVAFEVHPISHAILLYVRAEKTRSVRVEPGGLRQDGNFRQLVLVPGVGYRIAIGESPRLFQFWVKWRLVDMAMTCAVEAGFQAAQARAINPRWVKTEDDDESNIRSWYNTRLQSGAVSVVRDAQLREKIGDGTFGSVYRAVDLDSGHFIAVKVVGLKDDKGRAYLHREIKTMQTLNHPHIIEFFGYKSYVADEVDTQGVQIFMPLRTGSVCDLAPLPKEIGQSIIFQLSYQMLSALDYLSERSLCHRDVKPANILYEVNNGNYTFQLADFGLVNYEQLAETVCGTRVFSAPELHPDYGLGKYRQTPKMDVWSLFVTVASLSAGAGFQEQKLATGSYSEILTFVRAAAAVRLPGLEAMARENPELRASAAQMLVMHFDGKGLTTRRSDVGPIPEVLASAATETRPGVPAPRPERQNAPQGVTSEPKRISPPETTPPPPPTAGPSTRKEDVQSTQLPRRWDATKRVTKVKSPAVPERLDPQEMDIDVRDGY</sequence>
<dbReference type="PROSITE" id="PS00107">
    <property type="entry name" value="PROTEIN_KINASE_ATP"/>
    <property type="match status" value="1"/>
</dbReference>
<dbReference type="STRING" id="1163406.A0A0L0NGS2"/>
<evidence type="ECO:0000256" key="3">
    <source>
        <dbReference type="PROSITE-ProRule" id="PRU10141"/>
    </source>
</evidence>
<keyword evidence="2 3" id="KW-0067">ATP-binding</keyword>
<dbReference type="SMART" id="SM00220">
    <property type="entry name" value="S_TKc"/>
    <property type="match status" value="1"/>
</dbReference>
<dbReference type="Gene3D" id="1.10.510.10">
    <property type="entry name" value="Transferase(Phosphotransferase) domain 1"/>
    <property type="match status" value="1"/>
</dbReference>
<dbReference type="EMBL" id="LFRF01000004">
    <property type="protein sequence ID" value="KND93286.1"/>
    <property type="molecule type" value="Genomic_DNA"/>
</dbReference>
<dbReference type="InterPro" id="IPR017441">
    <property type="entry name" value="Protein_kinase_ATP_BS"/>
</dbReference>
<feature type="region of interest" description="Disordered" evidence="4">
    <location>
        <begin position="533"/>
        <end position="624"/>
    </location>
</feature>
<accession>A0A0L0NGS2</accession>
<dbReference type="CDD" id="cd00180">
    <property type="entry name" value="PKc"/>
    <property type="match status" value="1"/>
</dbReference>
<reference evidence="6 7" key="1">
    <citation type="journal article" date="2015" name="BMC Genomics">
        <title>The genome of the truffle-parasite Tolypocladium ophioglossoides and the evolution of antifungal peptaibiotics.</title>
        <authorList>
            <person name="Quandt C.A."/>
            <person name="Bushley K.E."/>
            <person name="Spatafora J.W."/>
        </authorList>
    </citation>
    <scope>NUCLEOTIDE SEQUENCE [LARGE SCALE GENOMIC DNA]</scope>
    <source>
        <strain evidence="6 7">CBS 100239</strain>
    </source>
</reference>
<evidence type="ECO:0000259" key="5">
    <source>
        <dbReference type="PROSITE" id="PS50011"/>
    </source>
</evidence>
<comment type="caution">
    <text evidence="6">The sequence shown here is derived from an EMBL/GenBank/DDBJ whole genome shotgun (WGS) entry which is preliminary data.</text>
</comment>
<name>A0A0L0NGS2_TOLOC</name>
<dbReference type="SUPFAM" id="SSF56112">
    <property type="entry name" value="Protein kinase-like (PK-like)"/>
    <property type="match status" value="1"/>
</dbReference>
<dbReference type="PROSITE" id="PS00108">
    <property type="entry name" value="PROTEIN_KINASE_ST"/>
    <property type="match status" value="1"/>
</dbReference>
<dbReference type="OrthoDB" id="4062651at2759"/>
<dbReference type="Pfam" id="PF00069">
    <property type="entry name" value="Pkinase"/>
    <property type="match status" value="1"/>
</dbReference>
<feature type="domain" description="Protein kinase" evidence="5">
    <location>
        <begin position="258"/>
        <end position="512"/>
    </location>
</feature>
<dbReference type="InterPro" id="IPR011009">
    <property type="entry name" value="Kinase-like_dom_sf"/>
</dbReference>
<feature type="compositionally biased region" description="Pro residues" evidence="4">
    <location>
        <begin position="566"/>
        <end position="575"/>
    </location>
</feature>
<dbReference type="InterPro" id="IPR008271">
    <property type="entry name" value="Ser/Thr_kinase_AS"/>
</dbReference>
<feature type="compositionally biased region" description="Basic and acidic residues" evidence="4">
    <location>
        <begin position="609"/>
        <end position="624"/>
    </location>
</feature>
<gene>
    <name evidence="6" type="ORF">TOPH_02356</name>
</gene>
<dbReference type="PANTHER" id="PTHR44167:SF24">
    <property type="entry name" value="SERINE_THREONINE-PROTEIN KINASE CHK2"/>
    <property type="match status" value="1"/>
</dbReference>
<dbReference type="PANTHER" id="PTHR44167">
    <property type="entry name" value="OVARIAN-SPECIFIC SERINE/THREONINE-PROTEIN KINASE LOK-RELATED"/>
    <property type="match status" value="1"/>
</dbReference>
<feature type="binding site" evidence="3">
    <location>
        <position position="287"/>
    </location>
    <ligand>
        <name>ATP</name>
        <dbReference type="ChEBI" id="CHEBI:30616"/>
    </ligand>
</feature>
<keyword evidence="1 3" id="KW-0547">Nucleotide-binding</keyword>
<protein>
    <submittedName>
        <fullName evidence="6">NUAK family SNF1-like kinase 1</fullName>
    </submittedName>
</protein>
<dbReference type="InterPro" id="IPR000719">
    <property type="entry name" value="Prot_kinase_dom"/>
</dbReference>